<dbReference type="SUPFAM" id="SSF52540">
    <property type="entry name" value="P-loop containing nucleoside triphosphate hydrolases"/>
    <property type="match status" value="1"/>
</dbReference>
<dbReference type="PRINTS" id="PR00364">
    <property type="entry name" value="DISEASERSIST"/>
</dbReference>
<sequence length="795" mass="94121">MSIIRGNHLNNSKIVGGDDRSTTIYTNSVVENLPQLDEEYQHRDEEKLIIKKLSELRIICICGISGLGKTSTSIAIANEIGSEYTNIIYIDGMKLKTTNGMNNIFYIDKLGYKENLESILTRQKTLLIIDNVIENQSNIVEKIKSMKLTESEVIITTQSVNYVDKDYVDELKTLKNDICKKILLKGVDIEIEDKYINDILMKISNNPLMIKIVNRLLKDGITLKELCEDEGQIMKAEDIETQQNISQRIMRTFIKTCDEEIKVLYWLSSTYIDKGLLCYMLKHVGFKKIENRGIFDRYNSININTIKVHDLILNAIKSIVNLSENENLDYTKKFINYFKKLSNEKVEGNKYCNALYMHKEKINEINVNNNNWGIEIYLLLKCSYDYEFNYNKWDNIKYLYLKNCNYTDEYYFHYISVIEFLERKKNYSKLWSGNEEHDKFIRQCIDIIEEFLKNDTLNDKIKLYLTHHLGKFYIYNKQDKMAIEKFEYIVNKDNKYYAAKLQLIRLYQKYRNIQKSKKYISEILDNYNNGYQIDTTVVLATFLELRKKEFKDELNKYVLENLEVFSKTILQSSNFYFDLPFKVFVALGKKFSYKHPELYKKIAKSIPMKLSDNINDDNMLFSMGEFYKDFIKSNIWNDAINNEEKKFLLLEAEKCYNKMVRQSDFQITSIVGFYVLAKKPKEALKRSTGVKNKDEPFIYYYMSQAFELIFKESGENDSIVNALSSIDESIRLAEDSNKFNTFLSTFYRQKAKVLFLNRDIEYIHYYKKAIKSTNENKFKDQLYVELKKDKDKFIR</sequence>
<dbReference type="Proteomes" id="UP000277999">
    <property type="component" value="Unassembled WGS sequence"/>
</dbReference>
<dbReference type="EMBL" id="RFAQ01000023">
    <property type="protein sequence ID" value="RMD01100.1"/>
    <property type="molecule type" value="Genomic_DNA"/>
</dbReference>
<organism evidence="1 2">
    <name type="scientific">Clostridium autoethanogenum</name>
    <dbReference type="NCBI Taxonomy" id="84023"/>
    <lineage>
        <taxon>Bacteria</taxon>
        <taxon>Bacillati</taxon>
        <taxon>Bacillota</taxon>
        <taxon>Clostridia</taxon>
        <taxon>Eubacteriales</taxon>
        <taxon>Clostridiaceae</taxon>
        <taxon>Clostridium</taxon>
    </lineage>
</organism>
<dbReference type="RefSeq" id="WP_122058902.1">
    <property type="nucleotide sequence ID" value="NZ_RFAQ01000023.1"/>
</dbReference>
<gene>
    <name evidence="1" type="ORF">D9O40_09025</name>
</gene>
<evidence type="ECO:0000313" key="1">
    <source>
        <dbReference type="EMBL" id="RMD01100.1"/>
    </source>
</evidence>
<comment type="caution">
    <text evidence="1">The sequence shown here is derived from an EMBL/GenBank/DDBJ whole genome shotgun (WGS) entry which is preliminary data.</text>
</comment>
<evidence type="ECO:0000313" key="2">
    <source>
        <dbReference type="Proteomes" id="UP000277999"/>
    </source>
</evidence>
<proteinExistence type="predicted"/>
<protein>
    <submittedName>
        <fullName evidence="1">Uncharacterized protein</fullName>
    </submittedName>
</protein>
<dbReference type="InterPro" id="IPR027417">
    <property type="entry name" value="P-loop_NTPase"/>
</dbReference>
<name>A0A3M0SRZ1_9CLOT</name>
<dbReference type="Gene3D" id="3.40.50.300">
    <property type="entry name" value="P-loop containing nucleotide triphosphate hydrolases"/>
    <property type="match status" value="1"/>
</dbReference>
<reference evidence="1 2" key="1">
    <citation type="submission" date="2018-10" db="EMBL/GenBank/DDBJ databases">
        <title>Genome-centric metagenomics revealed C2 chemical producing, CO utilizing Clostridium with novel acetogenic gene cluster.</title>
        <authorList>
            <person name="Kang H."/>
            <person name="Park B."/>
            <person name="Choi I.G."/>
            <person name="Chang I.S."/>
        </authorList>
    </citation>
    <scope>NUCLEOTIDE SEQUENCE [LARGE SCALE GENOMIC DNA]</scope>
    <source>
        <strain evidence="1 2">H21-9</strain>
    </source>
</reference>
<dbReference type="AlphaFoldDB" id="A0A3M0SRZ1"/>
<accession>A0A3M0SRZ1</accession>